<organism evidence="2 3">
    <name type="scientific">Actinophytocola xinjiangensis</name>
    <dbReference type="NCBI Taxonomy" id="485602"/>
    <lineage>
        <taxon>Bacteria</taxon>
        <taxon>Bacillati</taxon>
        <taxon>Actinomycetota</taxon>
        <taxon>Actinomycetes</taxon>
        <taxon>Pseudonocardiales</taxon>
        <taxon>Pseudonocardiaceae</taxon>
    </lineage>
</organism>
<gene>
    <name evidence="2" type="ORF">BLA60_13450</name>
</gene>
<protein>
    <submittedName>
        <fullName evidence="2">Uncharacterized protein</fullName>
    </submittedName>
</protein>
<name>A0A7Z1AYT8_9PSEU</name>
<keyword evidence="1" id="KW-1133">Transmembrane helix</keyword>
<keyword evidence="1" id="KW-0472">Membrane</keyword>
<proteinExistence type="predicted"/>
<comment type="caution">
    <text evidence="2">The sequence shown here is derived from an EMBL/GenBank/DDBJ whole genome shotgun (WGS) entry which is preliminary data.</text>
</comment>
<feature type="transmembrane region" description="Helical" evidence="1">
    <location>
        <begin position="43"/>
        <end position="64"/>
    </location>
</feature>
<dbReference type="EMBL" id="MSIF01000005">
    <property type="protein sequence ID" value="OLF11017.1"/>
    <property type="molecule type" value="Genomic_DNA"/>
</dbReference>
<evidence type="ECO:0000256" key="1">
    <source>
        <dbReference type="SAM" id="Phobius"/>
    </source>
</evidence>
<keyword evidence="1" id="KW-0812">Transmembrane</keyword>
<dbReference type="AlphaFoldDB" id="A0A7Z1AYT8"/>
<evidence type="ECO:0000313" key="2">
    <source>
        <dbReference type="EMBL" id="OLF11017.1"/>
    </source>
</evidence>
<keyword evidence="3" id="KW-1185">Reference proteome</keyword>
<evidence type="ECO:0000313" key="3">
    <source>
        <dbReference type="Proteomes" id="UP000185696"/>
    </source>
</evidence>
<dbReference type="Proteomes" id="UP000185696">
    <property type="component" value="Unassembled WGS sequence"/>
</dbReference>
<feature type="transmembrane region" description="Helical" evidence="1">
    <location>
        <begin position="20"/>
        <end position="37"/>
    </location>
</feature>
<reference evidence="2 3" key="1">
    <citation type="submission" date="2016-12" db="EMBL/GenBank/DDBJ databases">
        <title>The draft genome sequence of Actinophytocola xinjiangensis.</title>
        <authorList>
            <person name="Wang W."/>
            <person name="Yuan L."/>
        </authorList>
    </citation>
    <scope>NUCLEOTIDE SEQUENCE [LARGE SCALE GENOMIC DNA]</scope>
    <source>
        <strain evidence="2 3">CGMCC 4.4663</strain>
    </source>
</reference>
<accession>A0A7Z1AYT8</accession>
<sequence>MGEKSRKIRKALTDTVRDLIAGIGLAGSLLGTVAVLAEGLHRTALGIACLAMGFAGFVCALLSFRGNARRNWLLALSSATLTGAIFVVQSLT</sequence>
<feature type="transmembrane region" description="Helical" evidence="1">
    <location>
        <begin position="71"/>
        <end position="91"/>
    </location>
</feature>